<dbReference type="Pfam" id="PF00593">
    <property type="entry name" value="TonB_dep_Rec_b-barrel"/>
    <property type="match status" value="1"/>
</dbReference>
<dbReference type="Pfam" id="PF07715">
    <property type="entry name" value="Plug"/>
    <property type="match status" value="1"/>
</dbReference>
<evidence type="ECO:0000256" key="9">
    <source>
        <dbReference type="ARBA" id="ARBA00023170"/>
    </source>
</evidence>
<evidence type="ECO:0000256" key="11">
    <source>
        <dbReference type="PROSITE-ProRule" id="PRU01360"/>
    </source>
</evidence>
<evidence type="ECO:0000256" key="7">
    <source>
        <dbReference type="ARBA" id="ARBA00023077"/>
    </source>
</evidence>
<keyword evidence="10 11" id="KW-0998">Cell outer membrane</keyword>
<keyword evidence="3 11" id="KW-0813">Transport</keyword>
<reference evidence="17 18" key="1">
    <citation type="journal article" date="2019" name="Int. J. Syst. Evol. Microbiol.">
        <title>The Global Catalogue of Microorganisms (GCM) 10K type strain sequencing project: providing services to taxonomists for standard genome sequencing and annotation.</title>
        <authorList>
            <consortium name="The Broad Institute Genomics Platform"/>
            <consortium name="The Broad Institute Genome Sequencing Center for Infectious Disease"/>
            <person name="Wu L."/>
            <person name="Ma J."/>
        </authorList>
    </citation>
    <scope>NUCLEOTIDE SEQUENCE [LARGE SCALE GENOMIC DNA]</scope>
    <source>
        <strain evidence="17 18">JCM 14331</strain>
    </source>
</reference>
<feature type="domain" description="TonB-dependent receptor plug" evidence="16">
    <location>
        <begin position="56"/>
        <end position="167"/>
    </location>
</feature>
<feature type="domain" description="TonB-dependent receptor-like beta-barrel" evidence="15">
    <location>
        <begin position="260"/>
        <end position="731"/>
    </location>
</feature>
<dbReference type="PROSITE" id="PS01156">
    <property type="entry name" value="TONB_DEPENDENT_REC_2"/>
    <property type="match status" value="1"/>
</dbReference>
<dbReference type="InterPro" id="IPR010949">
    <property type="entry name" value="TonB_Hb/transfer/lactofer_rcpt"/>
</dbReference>
<dbReference type="Gene3D" id="2.170.130.10">
    <property type="entry name" value="TonB-dependent receptor, plug domain"/>
    <property type="match status" value="1"/>
</dbReference>
<dbReference type="CDD" id="cd01347">
    <property type="entry name" value="ligand_gated_channel"/>
    <property type="match status" value="1"/>
</dbReference>
<comment type="subcellular location">
    <subcellularLocation>
        <location evidence="1 11">Cell outer membrane</location>
        <topology evidence="1 11">Multi-pass membrane protein</topology>
    </subcellularLocation>
</comment>
<comment type="caution">
    <text evidence="17">The sequence shown here is derived from an EMBL/GenBank/DDBJ whole genome shotgun (WGS) entry which is preliminary data.</text>
</comment>
<evidence type="ECO:0000256" key="8">
    <source>
        <dbReference type="ARBA" id="ARBA00023136"/>
    </source>
</evidence>
<evidence type="ECO:0000256" key="13">
    <source>
        <dbReference type="RuleBase" id="RU003357"/>
    </source>
</evidence>
<dbReference type="PROSITE" id="PS52016">
    <property type="entry name" value="TONB_DEPENDENT_REC_3"/>
    <property type="match status" value="1"/>
</dbReference>
<keyword evidence="8 11" id="KW-0472">Membrane</keyword>
<dbReference type="InterPro" id="IPR036942">
    <property type="entry name" value="Beta-barrel_TonB_sf"/>
</dbReference>
<keyword evidence="9 17" id="KW-0675">Receptor</keyword>
<dbReference type="InterPro" id="IPR039426">
    <property type="entry name" value="TonB-dep_rcpt-like"/>
</dbReference>
<keyword evidence="5 11" id="KW-0812">Transmembrane</keyword>
<name>A0ABN1DQ01_9GAMM</name>
<keyword evidence="18" id="KW-1185">Reference proteome</keyword>
<evidence type="ECO:0000256" key="12">
    <source>
        <dbReference type="PROSITE-ProRule" id="PRU10144"/>
    </source>
</evidence>
<feature type="chain" id="PRO_5046883965" evidence="14">
    <location>
        <begin position="31"/>
        <end position="782"/>
    </location>
</feature>
<evidence type="ECO:0000256" key="6">
    <source>
        <dbReference type="ARBA" id="ARBA00022729"/>
    </source>
</evidence>
<dbReference type="RefSeq" id="WP_226766526.1">
    <property type="nucleotide sequence ID" value="NZ_BAAAEO010000002.1"/>
</dbReference>
<keyword evidence="6 14" id="KW-0732">Signal</keyword>
<evidence type="ECO:0000313" key="18">
    <source>
        <dbReference type="Proteomes" id="UP001501169"/>
    </source>
</evidence>
<protein>
    <submittedName>
        <fullName evidence="17">TonB-dependent hemoglobin/transferrin/lactoferrin family receptor</fullName>
    </submittedName>
</protein>
<dbReference type="InterPro" id="IPR000531">
    <property type="entry name" value="Beta-barrel_TonB"/>
</dbReference>
<accession>A0ABN1DQ01</accession>
<evidence type="ECO:0000256" key="14">
    <source>
        <dbReference type="SAM" id="SignalP"/>
    </source>
</evidence>
<dbReference type="Gene3D" id="2.40.170.20">
    <property type="entry name" value="TonB-dependent receptor, beta-barrel domain"/>
    <property type="match status" value="1"/>
</dbReference>
<evidence type="ECO:0000259" key="16">
    <source>
        <dbReference type="Pfam" id="PF07715"/>
    </source>
</evidence>
<dbReference type="PANTHER" id="PTHR30069:SF29">
    <property type="entry name" value="HEMOGLOBIN AND HEMOGLOBIN-HAPTOGLOBIN-BINDING PROTEIN 1-RELATED"/>
    <property type="match status" value="1"/>
</dbReference>
<evidence type="ECO:0000256" key="1">
    <source>
        <dbReference type="ARBA" id="ARBA00004571"/>
    </source>
</evidence>
<organism evidence="17 18">
    <name type="scientific">Rheinheimera aquimaris</name>
    <dbReference type="NCBI Taxonomy" id="412437"/>
    <lineage>
        <taxon>Bacteria</taxon>
        <taxon>Pseudomonadati</taxon>
        <taxon>Pseudomonadota</taxon>
        <taxon>Gammaproteobacteria</taxon>
        <taxon>Chromatiales</taxon>
        <taxon>Chromatiaceae</taxon>
        <taxon>Rheinheimera</taxon>
    </lineage>
</organism>
<comment type="similarity">
    <text evidence="2">Belongs to the TonB-dependent receptor family. Hemoglobin/haptoglobin binding protein subfamily.</text>
</comment>
<dbReference type="Proteomes" id="UP001501169">
    <property type="component" value="Unassembled WGS sequence"/>
</dbReference>
<proteinExistence type="inferred from homology"/>
<dbReference type="SUPFAM" id="SSF56935">
    <property type="entry name" value="Porins"/>
    <property type="match status" value="1"/>
</dbReference>
<dbReference type="PANTHER" id="PTHR30069">
    <property type="entry name" value="TONB-DEPENDENT OUTER MEMBRANE RECEPTOR"/>
    <property type="match status" value="1"/>
</dbReference>
<evidence type="ECO:0000256" key="2">
    <source>
        <dbReference type="ARBA" id="ARBA00008143"/>
    </source>
</evidence>
<dbReference type="InterPro" id="IPR010917">
    <property type="entry name" value="TonB_rcpt_CS"/>
</dbReference>
<dbReference type="EMBL" id="BAAAEO010000002">
    <property type="protein sequence ID" value="GAA0549225.1"/>
    <property type="molecule type" value="Genomic_DNA"/>
</dbReference>
<evidence type="ECO:0000256" key="10">
    <source>
        <dbReference type="ARBA" id="ARBA00023237"/>
    </source>
</evidence>
<feature type="signal peptide" evidence="14">
    <location>
        <begin position="1"/>
        <end position="30"/>
    </location>
</feature>
<evidence type="ECO:0000313" key="17">
    <source>
        <dbReference type="EMBL" id="GAA0549225.1"/>
    </source>
</evidence>
<dbReference type="InterPro" id="IPR037066">
    <property type="entry name" value="Plug_dom_sf"/>
</dbReference>
<evidence type="ECO:0000256" key="5">
    <source>
        <dbReference type="ARBA" id="ARBA00022692"/>
    </source>
</evidence>
<evidence type="ECO:0000259" key="15">
    <source>
        <dbReference type="Pfam" id="PF00593"/>
    </source>
</evidence>
<sequence length="782" mass="85968">MKNYVIQRPLLQKAVLALLIGGAVSPAALAQTAPTNMQELATAEVSAKEAINSKANTQNSQRLSATDLKLQQAQHIADAVRFVPGVTTTDMGRFGSNGFNIRGLDGDRVAITVDGLSLGETLDPPTFVAYEFFRSARGGVDIDALKQIEIIKGADAIAAGSGALGGAVLFVTKDPADYLAASGDDTHLGITAGFSGQNDETSFSATVANRSGKLESLLVYTRRDGHETETATSGDDIIGAGRTVADPLDYSSNNVLAKLQYQLSATQRLGWTGEYFKQDSELDNRSRLDSTYLARLGDDEIERKRFGVQYEWLAARSWADSVNATADYQSNYTHGVTNMLTTSCAGATNGDVSPCLRSEDRDFKQRQLKFALALDKEIFSDTVQQQWLYGASVEQREVEYSAVDRRYIGETDELASPPVIDPDQVPQTDINAFSLYARDVIKFGQGWTLSLGGRYDGLKYRPQFDEQFTDNTQTVADVDFSAFTWQSNLSYQLTVTQQVWLQAGRGFRAPTVAEMYAPTSLISRTEQATGTVVDDLWSSVANPDLQAERSLNLEAGYRYQNDNLMLGVAIFKDKYSDMIDTVTRIQNPDIVYETCSRGECTVSQGNQYNTFDNIGEADVKGIELEAAWRVTEAFSSRLAYSYNEGDKANGDPLRSINPASAVLGLRYDAANWQVTANITHSAAKKAEDAYDSTESAFEAKPYLTDSYTVVDLMASIDLTSQWQLRAGIYNLFDEEYYQWQRVRFVTNWVGSGVRGGVLPDGTGLQRYSEPGRYAKLSVSYSF</sequence>
<dbReference type="InterPro" id="IPR012910">
    <property type="entry name" value="Plug_dom"/>
</dbReference>
<feature type="short sequence motif" description="TonB C-terminal box" evidence="12">
    <location>
        <begin position="765"/>
        <end position="782"/>
    </location>
</feature>
<evidence type="ECO:0000256" key="4">
    <source>
        <dbReference type="ARBA" id="ARBA00022452"/>
    </source>
</evidence>
<keyword evidence="7 13" id="KW-0798">TonB box</keyword>
<dbReference type="NCBIfam" id="TIGR01786">
    <property type="entry name" value="TonB-hemlactrns"/>
    <property type="match status" value="1"/>
</dbReference>
<evidence type="ECO:0000256" key="3">
    <source>
        <dbReference type="ARBA" id="ARBA00022448"/>
    </source>
</evidence>
<keyword evidence="4 11" id="KW-1134">Transmembrane beta strand</keyword>
<gene>
    <name evidence="17" type="ORF">GCM10009098_16070</name>
</gene>